<dbReference type="SUPFAM" id="SSF89028">
    <property type="entry name" value="Cobalamin adenosyltransferase-like"/>
    <property type="match status" value="1"/>
</dbReference>
<evidence type="ECO:0000256" key="2">
    <source>
        <dbReference type="ARBA" id="ARBA00022741"/>
    </source>
</evidence>
<dbReference type="RefSeq" id="WP_159461761.1">
    <property type="nucleotide sequence ID" value="NZ_FYEK01000072.1"/>
</dbReference>
<evidence type="ECO:0000313" key="7">
    <source>
        <dbReference type="Proteomes" id="UP000197025"/>
    </source>
</evidence>
<evidence type="ECO:0000259" key="5">
    <source>
        <dbReference type="Pfam" id="PF01923"/>
    </source>
</evidence>
<keyword evidence="3" id="KW-0067">ATP-binding</keyword>
<dbReference type="InterPro" id="IPR036451">
    <property type="entry name" value="CblAdoTrfase-like_sf"/>
</dbReference>
<dbReference type="EMBL" id="FYEK01000072">
    <property type="protein sequence ID" value="SNB74209.1"/>
    <property type="molecule type" value="Genomic_DNA"/>
</dbReference>
<accession>A0A212RNU5</accession>
<dbReference type="GO" id="GO:0016740">
    <property type="term" value="F:transferase activity"/>
    <property type="evidence" value="ECO:0007669"/>
    <property type="project" value="UniProtKB-KW"/>
</dbReference>
<keyword evidence="1 6" id="KW-0808">Transferase</keyword>
<feature type="compositionally biased region" description="Acidic residues" evidence="4">
    <location>
        <begin position="1"/>
        <end position="10"/>
    </location>
</feature>
<proteinExistence type="predicted"/>
<sequence>MSEQQWDEIPSDLNPHLPMGAPSGGSTSSVDPLIELNAWLGFARACAHSARVQAILLTLQTDLRLLLAHRKDPERFPALSEERVHWLEETREQMEQALPPGFQSPELPGETVSGSILDLASAVAGRARDHQRVEGMDETKTAAQGYLDRLPGMLSALARYEEFLAGAPPA</sequence>
<feature type="region of interest" description="Disordered" evidence="4">
    <location>
        <begin position="1"/>
        <end position="28"/>
    </location>
</feature>
<evidence type="ECO:0000256" key="3">
    <source>
        <dbReference type="ARBA" id="ARBA00022840"/>
    </source>
</evidence>
<organism evidence="6 7">
    <name type="scientific">Thermoflexus hugenholtzii JAD2</name>
    <dbReference type="NCBI Taxonomy" id="877466"/>
    <lineage>
        <taxon>Bacteria</taxon>
        <taxon>Bacillati</taxon>
        <taxon>Chloroflexota</taxon>
        <taxon>Thermoflexia</taxon>
        <taxon>Thermoflexales</taxon>
        <taxon>Thermoflexaceae</taxon>
        <taxon>Thermoflexus</taxon>
    </lineage>
</organism>
<dbReference type="AlphaFoldDB" id="A0A212RNU5"/>
<evidence type="ECO:0000313" key="6">
    <source>
        <dbReference type="EMBL" id="SNB74209.1"/>
    </source>
</evidence>
<reference evidence="7" key="1">
    <citation type="submission" date="2017-06" db="EMBL/GenBank/DDBJ databases">
        <authorList>
            <person name="Varghese N."/>
            <person name="Submissions S."/>
        </authorList>
    </citation>
    <scope>NUCLEOTIDE SEQUENCE [LARGE SCALE GENOMIC DNA]</scope>
    <source>
        <strain evidence="7">JAD2</strain>
    </source>
</reference>
<name>A0A212RNU5_9CHLR</name>
<protein>
    <submittedName>
        <fullName evidence="6">Cobalamin adenosyltransferase</fullName>
    </submittedName>
</protein>
<feature type="domain" description="Cobalamin adenosyltransferase-like" evidence="5">
    <location>
        <begin position="35"/>
        <end position="160"/>
    </location>
</feature>
<dbReference type="Proteomes" id="UP000197025">
    <property type="component" value="Unassembled WGS sequence"/>
</dbReference>
<keyword evidence="2" id="KW-0547">Nucleotide-binding</keyword>
<evidence type="ECO:0000256" key="1">
    <source>
        <dbReference type="ARBA" id="ARBA00022679"/>
    </source>
</evidence>
<dbReference type="InParanoid" id="A0A212RNU5"/>
<gene>
    <name evidence="6" type="ORF">SAMN02746019_00017660</name>
</gene>
<dbReference type="Pfam" id="PF01923">
    <property type="entry name" value="Cob_adeno_trans"/>
    <property type="match status" value="1"/>
</dbReference>
<dbReference type="Gene3D" id="1.20.1200.10">
    <property type="entry name" value="Cobalamin adenosyltransferase-like"/>
    <property type="match status" value="1"/>
</dbReference>
<evidence type="ECO:0000256" key="4">
    <source>
        <dbReference type="SAM" id="MobiDB-lite"/>
    </source>
</evidence>
<dbReference type="GO" id="GO:0005524">
    <property type="term" value="F:ATP binding"/>
    <property type="evidence" value="ECO:0007669"/>
    <property type="project" value="UniProtKB-KW"/>
</dbReference>
<keyword evidence="7" id="KW-1185">Reference proteome</keyword>
<dbReference type="InterPro" id="IPR016030">
    <property type="entry name" value="CblAdoTrfase-like"/>
</dbReference>